<dbReference type="AlphaFoldDB" id="A0A0D2CFJ0"/>
<proteinExistence type="predicted"/>
<protein>
    <submittedName>
        <fullName evidence="1">Uncharacterized protein</fullName>
    </submittedName>
</protein>
<keyword evidence="2" id="KW-1185">Reference proteome</keyword>
<gene>
    <name evidence="1" type="ORF">PV06_01226</name>
</gene>
<sequence>MILCTNARNSSVRVYSPACVRHHCLRSNASKSFHEDSRLVYDPELPLGRFCANGISYLALSGGLSFGKTRLVVRSSVSICIYKGESARRIGIEEHGAGTRNIATRNSLILFIQCCERPARM</sequence>
<dbReference type="VEuPathDB" id="FungiDB:PV06_01226"/>
<accession>A0A0D2CFJ0</accession>
<organism evidence="1 2">
    <name type="scientific">Exophiala oligosperma</name>
    <dbReference type="NCBI Taxonomy" id="215243"/>
    <lineage>
        <taxon>Eukaryota</taxon>
        <taxon>Fungi</taxon>
        <taxon>Dikarya</taxon>
        <taxon>Ascomycota</taxon>
        <taxon>Pezizomycotina</taxon>
        <taxon>Eurotiomycetes</taxon>
        <taxon>Chaetothyriomycetidae</taxon>
        <taxon>Chaetothyriales</taxon>
        <taxon>Herpotrichiellaceae</taxon>
        <taxon>Exophiala</taxon>
    </lineage>
</organism>
<dbReference type="EMBL" id="KN847332">
    <property type="protein sequence ID" value="KIW48657.1"/>
    <property type="molecule type" value="Genomic_DNA"/>
</dbReference>
<dbReference type="HOGENOM" id="CLU_2038074_0_0_1"/>
<evidence type="ECO:0000313" key="2">
    <source>
        <dbReference type="Proteomes" id="UP000053342"/>
    </source>
</evidence>
<dbReference type="GeneID" id="27353300"/>
<evidence type="ECO:0000313" key="1">
    <source>
        <dbReference type="EMBL" id="KIW48657.1"/>
    </source>
</evidence>
<dbReference type="RefSeq" id="XP_016268873.1">
    <property type="nucleotide sequence ID" value="XM_016401820.1"/>
</dbReference>
<reference evidence="1 2" key="1">
    <citation type="submission" date="2015-01" db="EMBL/GenBank/DDBJ databases">
        <title>The Genome Sequence of Exophiala oligosperma CBS72588.</title>
        <authorList>
            <consortium name="The Broad Institute Genomics Platform"/>
            <person name="Cuomo C."/>
            <person name="de Hoog S."/>
            <person name="Gorbushina A."/>
            <person name="Stielow B."/>
            <person name="Teixiera M."/>
            <person name="Abouelleil A."/>
            <person name="Chapman S.B."/>
            <person name="Priest M."/>
            <person name="Young S.K."/>
            <person name="Wortman J."/>
            <person name="Nusbaum C."/>
            <person name="Birren B."/>
        </authorList>
    </citation>
    <scope>NUCLEOTIDE SEQUENCE [LARGE SCALE GENOMIC DNA]</scope>
    <source>
        <strain evidence="1 2">CBS 72588</strain>
    </source>
</reference>
<name>A0A0D2CFJ0_9EURO</name>
<dbReference type="Proteomes" id="UP000053342">
    <property type="component" value="Unassembled WGS sequence"/>
</dbReference>